<proteinExistence type="predicted"/>
<accession>A0ABS1WGD6</accession>
<dbReference type="PANTHER" id="PTHR48079:SF6">
    <property type="entry name" value="NAD(P)-BINDING DOMAIN-CONTAINING PROTEIN-RELATED"/>
    <property type="match status" value="1"/>
</dbReference>
<evidence type="ECO:0000313" key="2">
    <source>
        <dbReference type="EMBL" id="MBL7558195.1"/>
    </source>
</evidence>
<keyword evidence="3" id="KW-1185">Reference proteome</keyword>
<dbReference type="Proteomes" id="UP000605013">
    <property type="component" value="Unassembled WGS sequence"/>
</dbReference>
<protein>
    <submittedName>
        <fullName evidence="2">NAD-dependent epimerase/dehydratase family protein</fullName>
    </submittedName>
</protein>
<comment type="caution">
    <text evidence="2">The sequence shown here is derived from an EMBL/GenBank/DDBJ whole genome shotgun (WGS) entry which is preliminary data.</text>
</comment>
<dbReference type="SUPFAM" id="SSF51735">
    <property type="entry name" value="NAD(P)-binding Rossmann-fold domains"/>
    <property type="match status" value="1"/>
</dbReference>
<organism evidence="2 3">
    <name type="scientific">Olleya sediminilitoris</name>
    <dbReference type="NCBI Taxonomy" id="2795739"/>
    <lineage>
        <taxon>Bacteria</taxon>
        <taxon>Pseudomonadati</taxon>
        <taxon>Bacteroidota</taxon>
        <taxon>Flavobacteriia</taxon>
        <taxon>Flavobacteriales</taxon>
        <taxon>Flavobacteriaceae</taxon>
    </lineage>
</organism>
<feature type="domain" description="NAD-dependent epimerase/dehydratase" evidence="1">
    <location>
        <begin position="2"/>
        <end position="230"/>
    </location>
</feature>
<dbReference type="Pfam" id="PF01370">
    <property type="entry name" value="Epimerase"/>
    <property type="match status" value="1"/>
</dbReference>
<dbReference type="EMBL" id="JAEMEF010000001">
    <property type="protein sequence ID" value="MBL7558195.1"/>
    <property type="molecule type" value="Genomic_DNA"/>
</dbReference>
<name>A0ABS1WGD6_9FLAO</name>
<dbReference type="InterPro" id="IPR051783">
    <property type="entry name" value="NAD(P)-dependent_oxidoreduct"/>
</dbReference>
<evidence type="ECO:0000313" key="3">
    <source>
        <dbReference type="Proteomes" id="UP000605013"/>
    </source>
</evidence>
<dbReference type="RefSeq" id="WP_116823588.1">
    <property type="nucleotide sequence ID" value="NZ_JAEMEF010000001.1"/>
</dbReference>
<dbReference type="PANTHER" id="PTHR48079">
    <property type="entry name" value="PROTEIN YEEZ"/>
    <property type="match status" value="1"/>
</dbReference>
<dbReference type="Gene3D" id="3.40.50.720">
    <property type="entry name" value="NAD(P)-binding Rossmann-like Domain"/>
    <property type="match status" value="1"/>
</dbReference>
<dbReference type="InterPro" id="IPR001509">
    <property type="entry name" value="Epimerase_deHydtase"/>
</dbReference>
<dbReference type="InterPro" id="IPR036291">
    <property type="entry name" value="NAD(P)-bd_dom_sf"/>
</dbReference>
<gene>
    <name evidence="2" type="ORF">JAO71_00155</name>
</gene>
<evidence type="ECO:0000259" key="1">
    <source>
        <dbReference type="Pfam" id="PF01370"/>
    </source>
</evidence>
<sequence length="338" mass="38068">MILVTGGTGLVGAHLLFKLLNKNQPVRAIYRTEKKFETVKRIFNYYSKTPDVLFDKIEWIKADLNDIPALTEAFKDINYVYHCAAFVSFEPNKFELLRKTNIEGTANIVNLCLANTVKKLCYVSSIAAIGTPAVKTKTITEANDWNVEFDNSVYAITKYGAELEVWRGTQEGLDAVIVNPGVIIGPGIWNYGSGSLITMVNKGMRYYTTGATGYVDVNDVVNCMLLLLQSDIVNQRFILVSQNLSFKHFIYKTAEYLKVTAPKKEATSIILAIGWRLDWLLHKLTGSRRKLSKQTAYSALSISNYSNSKIKTALNYRFKTVDLSLKDTVGYFKNDNKQ</sequence>
<reference evidence="2 3" key="1">
    <citation type="submission" date="2020-12" db="EMBL/GenBank/DDBJ databases">
        <title>Olleya sediminilitoris sp. nov., isolated from a tidal flat.</title>
        <authorList>
            <person name="Park S."/>
            <person name="Yoon J.-H."/>
        </authorList>
    </citation>
    <scope>NUCLEOTIDE SEQUENCE [LARGE SCALE GENOMIC DNA]</scope>
    <source>
        <strain evidence="2 3">YSTF-M6</strain>
    </source>
</reference>